<evidence type="ECO:0000256" key="6">
    <source>
        <dbReference type="ARBA" id="ARBA00022741"/>
    </source>
</evidence>
<dbReference type="PANTHER" id="PTHR24220:SF470">
    <property type="entry name" value="CELL DIVISION ATP-BINDING PROTEIN FTSE"/>
    <property type="match status" value="1"/>
</dbReference>
<dbReference type="InterPro" id="IPR003593">
    <property type="entry name" value="AAA+_ATPase"/>
</dbReference>
<dbReference type="EMBL" id="LT907988">
    <property type="protein sequence ID" value="SOE52282.1"/>
    <property type="molecule type" value="Genomic_DNA"/>
</dbReference>
<dbReference type="Gene3D" id="3.40.50.300">
    <property type="entry name" value="P-loop containing nucleotide triphosphate hydrolases"/>
    <property type="match status" value="1"/>
</dbReference>
<dbReference type="PROSITE" id="PS00211">
    <property type="entry name" value="ABC_TRANSPORTER_1"/>
    <property type="match status" value="1"/>
</dbReference>
<evidence type="ECO:0000256" key="10">
    <source>
        <dbReference type="ARBA" id="ARBA00023136"/>
    </source>
</evidence>
<keyword evidence="4" id="KW-0813">Transport</keyword>
<organism evidence="12 14">
    <name type="scientific">Orrella dioscoreae</name>
    <dbReference type="NCBI Taxonomy" id="1851544"/>
    <lineage>
        <taxon>Bacteria</taxon>
        <taxon>Pseudomonadati</taxon>
        <taxon>Pseudomonadota</taxon>
        <taxon>Betaproteobacteria</taxon>
        <taxon>Burkholderiales</taxon>
        <taxon>Alcaligenaceae</taxon>
        <taxon>Orrella</taxon>
    </lineage>
</organism>
<dbReference type="InterPro" id="IPR003439">
    <property type="entry name" value="ABC_transporter-like_ATP-bd"/>
</dbReference>
<dbReference type="EMBL" id="FLRC01000009">
    <property type="protein sequence ID" value="SBT24471.1"/>
    <property type="molecule type" value="Genomic_DNA"/>
</dbReference>
<dbReference type="GO" id="GO:0006865">
    <property type="term" value="P:amino acid transport"/>
    <property type="evidence" value="ECO:0007669"/>
    <property type="project" value="UniProtKB-KW"/>
</dbReference>
<evidence type="ECO:0000313" key="14">
    <source>
        <dbReference type="Proteomes" id="UP000078558"/>
    </source>
</evidence>
<dbReference type="AlphaFoldDB" id="A0A1C3JYY3"/>
<evidence type="ECO:0000256" key="2">
    <source>
        <dbReference type="ARBA" id="ARBA00005417"/>
    </source>
</evidence>
<keyword evidence="9" id="KW-0029">Amino-acid transport</keyword>
<dbReference type="FunFam" id="3.40.50.300:FF:000056">
    <property type="entry name" value="Cell division ATP-binding protein FtsE"/>
    <property type="match status" value="1"/>
</dbReference>
<dbReference type="GO" id="GO:0005524">
    <property type="term" value="F:ATP binding"/>
    <property type="evidence" value="ECO:0007669"/>
    <property type="project" value="UniProtKB-KW"/>
</dbReference>
<dbReference type="GO" id="GO:0022857">
    <property type="term" value="F:transmembrane transporter activity"/>
    <property type="evidence" value="ECO:0007669"/>
    <property type="project" value="TreeGrafter"/>
</dbReference>
<evidence type="ECO:0000259" key="11">
    <source>
        <dbReference type="PROSITE" id="PS50893"/>
    </source>
</evidence>
<dbReference type="Pfam" id="PF00005">
    <property type="entry name" value="ABC_tran"/>
    <property type="match status" value="1"/>
</dbReference>
<dbReference type="GO" id="GO:0005886">
    <property type="term" value="C:plasma membrane"/>
    <property type="evidence" value="ECO:0007669"/>
    <property type="project" value="TreeGrafter"/>
</dbReference>
<dbReference type="InterPro" id="IPR015854">
    <property type="entry name" value="ABC_transpr_LolD-like"/>
</dbReference>
<dbReference type="SUPFAM" id="SSF52540">
    <property type="entry name" value="P-loop containing nucleoside triphosphate hydrolases"/>
    <property type="match status" value="1"/>
</dbReference>
<dbReference type="GO" id="GO:0016887">
    <property type="term" value="F:ATP hydrolysis activity"/>
    <property type="evidence" value="ECO:0007669"/>
    <property type="project" value="InterPro"/>
</dbReference>
<feature type="domain" description="ABC transporter" evidence="11">
    <location>
        <begin position="56"/>
        <end position="281"/>
    </location>
</feature>
<evidence type="ECO:0000256" key="4">
    <source>
        <dbReference type="ARBA" id="ARBA00022448"/>
    </source>
</evidence>
<dbReference type="SMART" id="SM00382">
    <property type="entry name" value="AAA"/>
    <property type="match status" value="1"/>
</dbReference>
<keyword evidence="12" id="KW-0131">Cell cycle</keyword>
<dbReference type="InterPro" id="IPR027417">
    <property type="entry name" value="P-loop_NTPase"/>
</dbReference>
<keyword evidence="12" id="KW-0132">Cell division</keyword>
<evidence type="ECO:0000256" key="5">
    <source>
        <dbReference type="ARBA" id="ARBA00022475"/>
    </source>
</evidence>
<keyword evidence="8" id="KW-1278">Translocase</keyword>
<comment type="function">
    <text evidence="1">Part of the ABC transporter FtsEX involved in cellular division. Important for assembly or stability of the septal ring.</text>
</comment>
<name>A0A1C3JYY3_9BURK</name>
<sequence length="282" mass="30784">MVRTGNRALLAVCPAPVALAQQTHTIRCACGEAAQRYYWRLAPFHASAPGPRQPMIEFQHVFKSYGRGRNILADITFKVSPGEFIFVSGPSGAGKSTLLKLVGGLEPPSRGAIQVHGQRLEKLSARARPYLRRAVGVILQDTHLLYDRSAFENVMLPLAVTGLAPELASARARAAMEKVGLSGKEALNPIELSGGEQQRLAIARAIVNRPAILIADEPTANLDRDNARRILNVFRDFNRVGVTMLIASHDEALMAEHATRTLRVEPGRFTDVRTRPAAEEQA</sequence>
<dbReference type="KEGG" id="odi:ODI_R4050"/>
<evidence type="ECO:0000256" key="7">
    <source>
        <dbReference type="ARBA" id="ARBA00022840"/>
    </source>
</evidence>
<dbReference type="GO" id="GO:0051301">
    <property type="term" value="P:cell division"/>
    <property type="evidence" value="ECO:0007669"/>
    <property type="project" value="UniProtKB-KW"/>
</dbReference>
<evidence type="ECO:0000256" key="3">
    <source>
        <dbReference type="ARBA" id="ARBA00020019"/>
    </source>
</evidence>
<protein>
    <recommendedName>
        <fullName evidence="3">Cell division ATP-binding protein FtsE</fullName>
    </recommendedName>
</protein>
<evidence type="ECO:0000256" key="9">
    <source>
        <dbReference type="ARBA" id="ARBA00022970"/>
    </source>
</evidence>
<comment type="similarity">
    <text evidence="2">Belongs to the ABC transporter superfamily.</text>
</comment>
<keyword evidence="10" id="KW-0472">Membrane</keyword>
<proteinExistence type="inferred from homology"/>
<keyword evidence="7 12" id="KW-0067">ATP-binding</keyword>
<evidence type="ECO:0000313" key="12">
    <source>
        <dbReference type="EMBL" id="SBT24471.1"/>
    </source>
</evidence>
<reference evidence="13 14" key="2">
    <citation type="submission" date="2017-08" db="EMBL/GenBank/DDBJ databases">
        <authorList>
            <person name="de Groot N.N."/>
        </authorList>
    </citation>
    <scope>NUCLEOTIDE SEQUENCE [LARGE SCALE GENOMIC DNA]</scope>
    <source>
        <strain evidence="13">Orrdi1</strain>
    </source>
</reference>
<evidence type="ECO:0000256" key="1">
    <source>
        <dbReference type="ARBA" id="ARBA00002579"/>
    </source>
</evidence>
<dbReference type="PANTHER" id="PTHR24220">
    <property type="entry name" value="IMPORT ATP-BINDING PROTEIN"/>
    <property type="match status" value="1"/>
</dbReference>
<keyword evidence="14" id="KW-1185">Reference proteome</keyword>
<keyword evidence="5" id="KW-1003">Cell membrane</keyword>
<dbReference type="InterPro" id="IPR017911">
    <property type="entry name" value="MacB-like_ATP-bd"/>
</dbReference>
<dbReference type="Proteomes" id="UP000078558">
    <property type="component" value="Chromosome I"/>
</dbReference>
<accession>A0A1C3JYY3</accession>
<dbReference type="CDD" id="cd03255">
    <property type="entry name" value="ABC_MJ0796_LolCDE_FtsE"/>
    <property type="match status" value="1"/>
</dbReference>
<dbReference type="InterPro" id="IPR017871">
    <property type="entry name" value="ABC_transporter-like_CS"/>
</dbReference>
<gene>
    <name evidence="12" type="ORF">ODI_03097</name>
    <name evidence="13" type="ORF">ODI_R4050</name>
</gene>
<dbReference type="STRING" id="1851544.ODI_03097"/>
<evidence type="ECO:0000313" key="13">
    <source>
        <dbReference type="EMBL" id="SOE52282.1"/>
    </source>
</evidence>
<evidence type="ECO:0000256" key="8">
    <source>
        <dbReference type="ARBA" id="ARBA00022967"/>
    </source>
</evidence>
<keyword evidence="6" id="KW-0547">Nucleotide-binding</keyword>
<reference evidence="12 14" key="1">
    <citation type="submission" date="2016-06" db="EMBL/GenBank/DDBJ databases">
        <authorList>
            <person name="Kjaerup R.B."/>
            <person name="Dalgaard T.S."/>
            <person name="Juul-Madsen H.R."/>
        </authorList>
    </citation>
    <scope>NUCLEOTIDE SEQUENCE [LARGE SCALE GENOMIC DNA]</scope>
    <source>
        <strain evidence="12">Orrdi1</strain>
    </source>
</reference>
<dbReference type="PROSITE" id="PS50893">
    <property type="entry name" value="ABC_TRANSPORTER_2"/>
    <property type="match status" value="1"/>
</dbReference>